<organism evidence="1 2">
    <name type="scientific">Pelagimonas phthalicica</name>
    <dbReference type="NCBI Taxonomy" id="1037362"/>
    <lineage>
        <taxon>Bacteria</taxon>
        <taxon>Pseudomonadati</taxon>
        <taxon>Pseudomonadota</taxon>
        <taxon>Alphaproteobacteria</taxon>
        <taxon>Rhodobacterales</taxon>
        <taxon>Roseobacteraceae</taxon>
        <taxon>Pelagimonas</taxon>
    </lineage>
</organism>
<evidence type="ECO:0000313" key="2">
    <source>
        <dbReference type="Proteomes" id="UP000225972"/>
    </source>
</evidence>
<dbReference type="RefSeq" id="WP_099244899.1">
    <property type="nucleotide sequence ID" value="NZ_FXXP01000001.1"/>
</dbReference>
<dbReference type="PANTHER" id="PTHR41260">
    <property type="entry name" value="PROTEIN ECSC"/>
    <property type="match status" value="1"/>
</dbReference>
<dbReference type="PANTHER" id="PTHR41260:SF1">
    <property type="entry name" value="PROTEIN ECSC"/>
    <property type="match status" value="1"/>
</dbReference>
<dbReference type="Pfam" id="PF12787">
    <property type="entry name" value="EcsC"/>
    <property type="match status" value="1"/>
</dbReference>
<proteinExistence type="predicted"/>
<dbReference type="Proteomes" id="UP000225972">
    <property type="component" value="Unassembled WGS sequence"/>
</dbReference>
<sequence>MSDTTLPTHSIPAEIAVLAERHRAANHAGMQVLSLLGSQADSLLSRLPDGVKSGLEEATTGALRVAYHSAKYSRGKVPDQKGWLNTAFATAMGAVGGAGGLASSLGELPVTTTVLLRAIQGIAVEHGFDPDQDEIARECLSVFASAGPLEKDDGADIAFLSARMALTGSTAHRIIAAIAPRMSIIMGQKLATQAVPVIGAAAGAAVNFAFTNYYQQMAHVHFGLLALSRDTGVPMTDLVGQMSAALEAEQDRASEKAREKDSA</sequence>
<accession>A0A238JAB6</accession>
<keyword evidence="2" id="KW-1185">Reference proteome</keyword>
<dbReference type="EMBL" id="FXXP01000001">
    <property type="protein sequence ID" value="SMX27608.1"/>
    <property type="molecule type" value="Genomic_DNA"/>
</dbReference>
<dbReference type="AlphaFoldDB" id="A0A238JAB6"/>
<protein>
    <submittedName>
        <fullName evidence="1">EcsC protein family protein</fullName>
    </submittedName>
</protein>
<gene>
    <name evidence="1" type="ORF">TRP8649_01714</name>
</gene>
<dbReference type="InterPro" id="IPR024787">
    <property type="entry name" value="EcsC"/>
</dbReference>
<evidence type="ECO:0000313" key="1">
    <source>
        <dbReference type="EMBL" id="SMX27608.1"/>
    </source>
</evidence>
<dbReference type="OrthoDB" id="7569638at2"/>
<name>A0A238JAB6_9RHOB</name>
<reference evidence="2" key="1">
    <citation type="submission" date="2017-05" db="EMBL/GenBank/DDBJ databases">
        <authorList>
            <person name="Rodrigo-Torres L."/>
            <person name="Arahal R. D."/>
            <person name="Lucena T."/>
        </authorList>
    </citation>
    <scope>NUCLEOTIDE SEQUENCE [LARGE SCALE GENOMIC DNA]</scope>
    <source>
        <strain evidence="2">CECT 8649</strain>
    </source>
</reference>